<protein>
    <submittedName>
        <fullName evidence="1">Uncharacterized protein</fullName>
    </submittedName>
</protein>
<comment type="caution">
    <text evidence="1">The sequence shown here is derived from an EMBL/GenBank/DDBJ whole genome shotgun (WGS) entry which is preliminary data.</text>
</comment>
<gene>
    <name evidence="1" type="ORF">HNQ55_003327</name>
</gene>
<reference evidence="1 2" key="1">
    <citation type="submission" date="2020-08" db="EMBL/GenBank/DDBJ databases">
        <title>Genomic Encyclopedia of Type Strains, Phase IV (KMG-IV): sequencing the most valuable type-strain genomes for metagenomic binning, comparative biology and taxonomic classification.</title>
        <authorList>
            <person name="Goeker M."/>
        </authorList>
    </citation>
    <scope>NUCLEOTIDE SEQUENCE [LARGE SCALE GENOMIC DNA]</scope>
    <source>
        <strain evidence="1 2">DSM 26287</strain>
    </source>
</reference>
<keyword evidence="2" id="KW-1185">Reference proteome</keyword>
<evidence type="ECO:0000313" key="2">
    <source>
        <dbReference type="Proteomes" id="UP000537141"/>
    </source>
</evidence>
<dbReference type="Proteomes" id="UP000537141">
    <property type="component" value="Unassembled WGS sequence"/>
</dbReference>
<dbReference type="AlphaFoldDB" id="A0A7X0NJV6"/>
<proteinExistence type="predicted"/>
<accession>A0A7X0NJV6</accession>
<evidence type="ECO:0000313" key="1">
    <source>
        <dbReference type="EMBL" id="MBB6544794.1"/>
    </source>
</evidence>
<name>A0A7X0NJV6_9GAMM</name>
<sequence length="52" mass="5455">MPFVKALTQLPTQDPCISLLISVLSLTILPLLNSTTLVSPTGSQSQVNSSIS</sequence>
<organism evidence="1 2">
    <name type="scientific">Thalassotalea piscium</name>
    <dbReference type="NCBI Taxonomy" id="1230533"/>
    <lineage>
        <taxon>Bacteria</taxon>
        <taxon>Pseudomonadati</taxon>
        <taxon>Pseudomonadota</taxon>
        <taxon>Gammaproteobacteria</taxon>
        <taxon>Alteromonadales</taxon>
        <taxon>Colwelliaceae</taxon>
        <taxon>Thalassotalea</taxon>
    </lineage>
</organism>
<dbReference type="EMBL" id="JACHHU010000036">
    <property type="protein sequence ID" value="MBB6544794.1"/>
    <property type="molecule type" value="Genomic_DNA"/>
</dbReference>